<keyword evidence="1" id="KW-0732">Signal</keyword>
<name>A0A182W8M9_9DIPT</name>
<evidence type="ECO:0000256" key="1">
    <source>
        <dbReference type="SAM" id="SignalP"/>
    </source>
</evidence>
<accession>A0A182W8M9</accession>
<dbReference type="EnsemblMetazoa" id="AMIN006703-RA">
    <property type="protein sequence ID" value="AMIN006703-PA"/>
    <property type="gene ID" value="AMIN006703"/>
</dbReference>
<proteinExistence type="predicted"/>
<evidence type="ECO:0000313" key="2">
    <source>
        <dbReference type="EnsemblMetazoa" id="AMIN006703-PA"/>
    </source>
</evidence>
<sequence length="515" mass="55868">MDLRPYSRRRLAVAVALFMSLQLANGTPFFGVSVQGGFQAEADIASSARAVGVVILASQQSMVTFTSKLPLSTGGQNATAGAVLQMYNLFVADIAAFTDRISWAAINTTNTPAEVFLSLDTAYNKAVTMLQQNTPAIITTITSYSSTNGALLGKSRDNILLILADISRTLSTFSRTIDTFPRPITAKEIFEKLTKSQIATLVGALDALKVESTVFVGKLKETATILTESETLMSSYIGMMSETFSNVDFSLSSLYTRLSGLSNDFLKEFRASDTTVSSSVQAFNTKIRTFKEDIIFPSSEMIIAITRVFSEKYSEGYTIIKPNVEEKLQLMVNTAADTVLNVVQNLLFTTYRAVDSVMRRIPNVPTKGKACATEFINPYVQYLSSNMASSIGGCISSTSAQVEAVLRGQLIAIDALVKDRLAYIKMRNDALNGISSTSDFATRHIAVIKLTAQTSNQLQDTLQPALASIFSFYAQLVSNLDAVLNRSKLCVTLKSAELSAQLITASTNFNTCMDS</sequence>
<reference evidence="2" key="2">
    <citation type="submission" date="2020-05" db="UniProtKB">
        <authorList>
            <consortium name="EnsemblMetazoa"/>
        </authorList>
    </citation>
    <scope>IDENTIFICATION</scope>
    <source>
        <strain evidence="2">MINIMUS1</strain>
    </source>
</reference>
<organism evidence="2 3">
    <name type="scientific">Anopheles minimus</name>
    <dbReference type="NCBI Taxonomy" id="112268"/>
    <lineage>
        <taxon>Eukaryota</taxon>
        <taxon>Metazoa</taxon>
        <taxon>Ecdysozoa</taxon>
        <taxon>Arthropoda</taxon>
        <taxon>Hexapoda</taxon>
        <taxon>Insecta</taxon>
        <taxon>Pterygota</taxon>
        <taxon>Neoptera</taxon>
        <taxon>Endopterygota</taxon>
        <taxon>Diptera</taxon>
        <taxon>Nematocera</taxon>
        <taxon>Culicoidea</taxon>
        <taxon>Culicidae</taxon>
        <taxon>Anophelinae</taxon>
        <taxon>Anopheles</taxon>
    </lineage>
</organism>
<dbReference type="VEuPathDB" id="VectorBase:AMIN006703"/>
<keyword evidence="3" id="KW-1185">Reference proteome</keyword>
<dbReference type="Proteomes" id="UP000075920">
    <property type="component" value="Unassembled WGS sequence"/>
</dbReference>
<dbReference type="AlphaFoldDB" id="A0A182W8M9"/>
<feature type="signal peptide" evidence="1">
    <location>
        <begin position="1"/>
        <end position="26"/>
    </location>
</feature>
<protein>
    <recommendedName>
        <fullName evidence="4">Protein TsetseEP domain-containing protein</fullName>
    </recommendedName>
</protein>
<evidence type="ECO:0000313" key="3">
    <source>
        <dbReference type="Proteomes" id="UP000075920"/>
    </source>
</evidence>
<feature type="chain" id="PRO_5008140935" description="Protein TsetseEP domain-containing protein" evidence="1">
    <location>
        <begin position="27"/>
        <end position="515"/>
    </location>
</feature>
<reference evidence="3" key="1">
    <citation type="submission" date="2013-03" db="EMBL/GenBank/DDBJ databases">
        <title>The Genome Sequence of Anopheles minimus MINIMUS1.</title>
        <authorList>
            <consortium name="The Broad Institute Genomics Platform"/>
            <person name="Neafsey D.E."/>
            <person name="Walton C."/>
            <person name="Walker B."/>
            <person name="Young S.K."/>
            <person name="Zeng Q."/>
            <person name="Gargeya S."/>
            <person name="Fitzgerald M."/>
            <person name="Haas B."/>
            <person name="Abouelleil A."/>
            <person name="Allen A.W."/>
            <person name="Alvarado L."/>
            <person name="Arachchi H.M."/>
            <person name="Berlin A.M."/>
            <person name="Chapman S.B."/>
            <person name="Gainer-Dewar J."/>
            <person name="Goldberg J."/>
            <person name="Griggs A."/>
            <person name="Gujja S."/>
            <person name="Hansen M."/>
            <person name="Howarth C."/>
            <person name="Imamovic A."/>
            <person name="Ireland A."/>
            <person name="Larimer J."/>
            <person name="McCowan C."/>
            <person name="Murphy C."/>
            <person name="Pearson M."/>
            <person name="Poon T.W."/>
            <person name="Priest M."/>
            <person name="Roberts A."/>
            <person name="Saif S."/>
            <person name="Shea T."/>
            <person name="Sisk P."/>
            <person name="Sykes S."/>
            <person name="Wortman J."/>
            <person name="Nusbaum C."/>
            <person name="Birren B."/>
        </authorList>
    </citation>
    <scope>NUCLEOTIDE SEQUENCE [LARGE SCALE GENOMIC DNA]</scope>
    <source>
        <strain evidence="3">MINIMUS1</strain>
    </source>
</reference>
<evidence type="ECO:0008006" key="4">
    <source>
        <dbReference type="Google" id="ProtNLM"/>
    </source>
</evidence>